<keyword evidence="1 2" id="KW-0129">CBS domain</keyword>
<reference evidence="4" key="1">
    <citation type="journal article" date="2020" name="mSystems">
        <title>Genome- and Community-Level Interaction Insights into Carbon Utilization and Element Cycling Functions of Hydrothermarchaeota in Hydrothermal Sediment.</title>
        <authorList>
            <person name="Zhou Z."/>
            <person name="Liu Y."/>
            <person name="Xu W."/>
            <person name="Pan J."/>
            <person name="Luo Z.H."/>
            <person name="Li M."/>
        </authorList>
    </citation>
    <scope>NUCLEOTIDE SEQUENCE [LARGE SCALE GENOMIC DNA]</scope>
    <source>
        <strain evidence="4">SpSt-605</strain>
    </source>
</reference>
<dbReference type="InterPro" id="IPR000644">
    <property type="entry name" value="CBS_dom"/>
</dbReference>
<evidence type="ECO:0000259" key="3">
    <source>
        <dbReference type="PROSITE" id="PS51371"/>
    </source>
</evidence>
<dbReference type="SMART" id="SM00116">
    <property type="entry name" value="CBS"/>
    <property type="match status" value="2"/>
</dbReference>
<dbReference type="CDD" id="cd02205">
    <property type="entry name" value="CBS_pair_SF"/>
    <property type="match status" value="1"/>
</dbReference>
<dbReference type="EMBL" id="DSZU01000110">
    <property type="protein sequence ID" value="HGV55646.1"/>
    <property type="molecule type" value="Genomic_DNA"/>
</dbReference>
<feature type="domain" description="CBS" evidence="3">
    <location>
        <begin position="12"/>
        <end position="69"/>
    </location>
</feature>
<proteinExistence type="predicted"/>
<dbReference type="Gene3D" id="3.10.580.10">
    <property type="entry name" value="CBS-domain"/>
    <property type="match status" value="1"/>
</dbReference>
<evidence type="ECO:0000313" key="4">
    <source>
        <dbReference type="EMBL" id="HGV55646.1"/>
    </source>
</evidence>
<feature type="domain" description="CBS" evidence="3">
    <location>
        <begin position="78"/>
        <end position="134"/>
    </location>
</feature>
<dbReference type="PANTHER" id="PTHR43080:SF29">
    <property type="entry name" value="OS02G0818000 PROTEIN"/>
    <property type="match status" value="1"/>
</dbReference>
<evidence type="ECO:0000256" key="2">
    <source>
        <dbReference type="PROSITE-ProRule" id="PRU00703"/>
    </source>
</evidence>
<dbReference type="AlphaFoldDB" id="A0A832GP46"/>
<name>A0A832GP46_9BACT</name>
<gene>
    <name evidence="4" type="ORF">ENT73_06165</name>
</gene>
<accession>A0A832GP46</accession>
<comment type="caution">
    <text evidence="4">The sequence shown here is derived from an EMBL/GenBank/DDBJ whole genome shotgun (WGS) entry which is preliminary data.</text>
</comment>
<dbReference type="SUPFAM" id="SSF54631">
    <property type="entry name" value="CBS-domain pair"/>
    <property type="match status" value="1"/>
</dbReference>
<sequence length="134" mass="14668">MAFEEKKVAEVMSRSLYTVSMDASFEEILQTMIESRVSAVIVLAPNGEFMGIVSKTDILSALKKYGAQVFSKNAEDLLCPKPYTIEGNATIKEAAQKMLAHKVHRLLVVSPSAIGRYMPVGIISATDILKEVAF</sequence>
<dbReference type="PANTHER" id="PTHR43080">
    <property type="entry name" value="CBS DOMAIN-CONTAINING PROTEIN CBSX3, MITOCHONDRIAL"/>
    <property type="match status" value="1"/>
</dbReference>
<dbReference type="InterPro" id="IPR051257">
    <property type="entry name" value="Diverse_CBS-Domain"/>
</dbReference>
<dbReference type="PROSITE" id="PS51371">
    <property type="entry name" value="CBS"/>
    <property type="match status" value="2"/>
</dbReference>
<protein>
    <submittedName>
        <fullName evidence="4">CBS domain-containing protein</fullName>
    </submittedName>
</protein>
<dbReference type="InterPro" id="IPR046342">
    <property type="entry name" value="CBS_dom_sf"/>
</dbReference>
<organism evidence="4">
    <name type="scientific">Caldimicrobium thiodismutans</name>
    <dbReference type="NCBI Taxonomy" id="1653476"/>
    <lineage>
        <taxon>Bacteria</taxon>
        <taxon>Pseudomonadati</taxon>
        <taxon>Thermodesulfobacteriota</taxon>
        <taxon>Thermodesulfobacteria</taxon>
        <taxon>Thermodesulfobacteriales</taxon>
        <taxon>Thermodesulfobacteriaceae</taxon>
        <taxon>Caldimicrobium</taxon>
    </lineage>
</organism>
<evidence type="ECO:0000256" key="1">
    <source>
        <dbReference type="ARBA" id="ARBA00023122"/>
    </source>
</evidence>
<dbReference type="Pfam" id="PF00571">
    <property type="entry name" value="CBS"/>
    <property type="match status" value="2"/>
</dbReference>